<dbReference type="PIRSF" id="PIRSF006173">
    <property type="entry name" value="UCP006173"/>
    <property type="match status" value="1"/>
</dbReference>
<dbReference type="EMBL" id="LAXJ01000007">
    <property type="protein sequence ID" value="KRS13024.1"/>
    <property type="molecule type" value="Genomic_DNA"/>
</dbReference>
<evidence type="ECO:0000313" key="2">
    <source>
        <dbReference type="EMBL" id="KRS13024.1"/>
    </source>
</evidence>
<organism evidence="2 3">
    <name type="scientific">Roseovarius atlanticus</name>
    <dbReference type="NCBI Taxonomy" id="1641875"/>
    <lineage>
        <taxon>Bacteria</taxon>
        <taxon>Pseudomonadati</taxon>
        <taxon>Pseudomonadota</taxon>
        <taxon>Alphaproteobacteria</taxon>
        <taxon>Rhodobacterales</taxon>
        <taxon>Roseobacteraceae</taxon>
        <taxon>Roseovarius</taxon>
    </lineage>
</organism>
<dbReference type="RefSeq" id="WP_057791958.1">
    <property type="nucleotide sequence ID" value="NZ_LAXJ01000007.1"/>
</dbReference>
<proteinExistence type="inferred from homology"/>
<reference evidence="2 3" key="1">
    <citation type="submission" date="2015-04" db="EMBL/GenBank/DDBJ databases">
        <title>The draft genome sequence of Roseovarius sp.R12b.</title>
        <authorList>
            <person name="Li G."/>
            <person name="Lai Q."/>
            <person name="Shao Z."/>
            <person name="Yan P."/>
        </authorList>
    </citation>
    <scope>NUCLEOTIDE SEQUENCE [LARGE SCALE GENOMIC DNA]</scope>
    <source>
        <strain evidence="2 3">R12B</strain>
    </source>
</reference>
<dbReference type="InterPro" id="IPR008228">
    <property type="entry name" value="UCP006173"/>
</dbReference>
<dbReference type="OrthoDB" id="9786855at2"/>
<sequence>MTDTSDPIDRSGLRPRYWETVPLDRMTQKEWEALCDGCGKCCLNKLEDEDTGEVALTRIACRLFDDSTCRCANYDIRHQFVPECISLSPKNIEGSLYWLPETCAYKLLWTGKPLFDWHPLISGTPDSVHAAGVSVQNATLPEFEISEDEWEDHLIEEPLGCD</sequence>
<comment type="similarity">
    <text evidence="1">Belongs to the UPF0260 family.</text>
</comment>
<gene>
    <name evidence="2" type="ORF">XM53_07660</name>
</gene>
<dbReference type="Proteomes" id="UP000051295">
    <property type="component" value="Unassembled WGS sequence"/>
</dbReference>
<name>A0A0T5NW83_9RHOB</name>
<evidence type="ECO:0000313" key="3">
    <source>
        <dbReference type="Proteomes" id="UP000051295"/>
    </source>
</evidence>
<protein>
    <recommendedName>
        <fullName evidence="1">UPF0260 protein XM53_07660</fullName>
    </recommendedName>
</protein>
<dbReference type="HAMAP" id="MF_00676">
    <property type="entry name" value="UPF0260"/>
    <property type="match status" value="1"/>
</dbReference>
<evidence type="ECO:0000256" key="1">
    <source>
        <dbReference type="HAMAP-Rule" id="MF_00676"/>
    </source>
</evidence>
<dbReference type="NCBIfam" id="NF003501">
    <property type="entry name" value="PRK05170.1-5"/>
    <property type="match status" value="1"/>
</dbReference>
<dbReference type="STRING" id="1641875.XM53_07660"/>
<dbReference type="InterPro" id="IPR005358">
    <property type="entry name" value="Puta_zinc/iron-chelating_dom"/>
</dbReference>
<accession>A0A0T5NW83</accession>
<dbReference type="NCBIfam" id="NF003507">
    <property type="entry name" value="PRK05170.2-5"/>
    <property type="match status" value="1"/>
</dbReference>
<dbReference type="PATRIC" id="fig|1641875.4.peg.3932"/>
<dbReference type="PANTHER" id="PTHR37421">
    <property type="entry name" value="UPF0260 PROTEIN YCGN"/>
    <property type="match status" value="1"/>
</dbReference>
<dbReference type="PANTHER" id="PTHR37421:SF1">
    <property type="entry name" value="UPF0260 PROTEIN YCGN"/>
    <property type="match status" value="1"/>
</dbReference>
<keyword evidence="3" id="KW-1185">Reference proteome</keyword>
<dbReference type="AlphaFoldDB" id="A0A0T5NW83"/>
<dbReference type="Pfam" id="PF03692">
    <property type="entry name" value="CxxCxxCC"/>
    <property type="match status" value="1"/>
</dbReference>
<comment type="caution">
    <text evidence="2">The sequence shown here is derived from an EMBL/GenBank/DDBJ whole genome shotgun (WGS) entry which is preliminary data.</text>
</comment>